<dbReference type="STRING" id="568899.SAMN05192534_13424"/>
<dbReference type="AlphaFoldDB" id="A0A1G8JMP4"/>
<gene>
    <name evidence="7" type="ORF">SAMN05192534_13424</name>
</gene>
<dbReference type="InterPro" id="IPR020615">
    <property type="entry name" value="Thiolase_acyl_enz_int_AS"/>
</dbReference>
<protein>
    <recommendedName>
        <fullName evidence="2">acetyl-CoA C-acetyltransferase</fullName>
        <ecNumber evidence="2">2.3.1.9</ecNumber>
    </recommendedName>
    <alternativeName>
        <fullName evidence="5">Acetoacetyl-CoA thiolase</fullName>
    </alternativeName>
</protein>
<sequence>MTSEKIVSAGAVRTPVGVFNGSLKDISAVDLGAAAIRSALERSSIKPGQVDEVIMGNVLQAGLDQNPARIFAIRAGLPETVPAMTINKICGTGLKAVHLAAQAIQSGDADVVVAGGMESMSQAPTYSKADVQGLVWVT</sequence>
<evidence type="ECO:0000313" key="8">
    <source>
        <dbReference type="Proteomes" id="UP000199163"/>
    </source>
</evidence>
<evidence type="ECO:0000256" key="3">
    <source>
        <dbReference type="ARBA" id="ARBA00022679"/>
    </source>
</evidence>
<evidence type="ECO:0000259" key="6">
    <source>
        <dbReference type="Pfam" id="PF00108"/>
    </source>
</evidence>
<dbReference type="EC" id="2.3.1.9" evidence="2"/>
<name>A0A1G8JMP4_9BACI</name>
<keyword evidence="3 7" id="KW-0808">Transferase</keyword>
<reference evidence="7 8" key="1">
    <citation type="submission" date="2016-10" db="EMBL/GenBank/DDBJ databases">
        <authorList>
            <person name="de Groot N.N."/>
        </authorList>
    </citation>
    <scope>NUCLEOTIDE SEQUENCE [LARGE SCALE GENOMIC DNA]</scope>
    <source>
        <strain evidence="7 8">DSM 21632</strain>
    </source>
</reference>
<dbReference type="InterPro" id="IPR016039">
    <property type="entry name" value="Thiolase-like"/>
</dbReference>
<dbReference type="EMBL" id="FNDK01000034">
    <property type="protein sequence ID" value="SDI32277.1"/>
    <property type="molecule type" value="Genomic_DNA"/>
</dbReference>
<dbReference type="PANTHER" id="PTHR18919">
    <property type="entry name" value="ACETYL-COA C-ACYLTRANSFERASE"/>
    <property type="match status" value="1"/>
</dbReference>
<accession>A0A1G8JMP4</accession>
<feature type="domain" description="Thiolase N-terminal" evidence="6">
    <location>
        <begin position="9"/>
        <end position="131"/>
    </location>
</feature>
<evidence type="ECO:0000256" key="5">
    <source>
        <dbReference type="ARBA" id="ARBA00030755"/>
    </source>
</evidence>
<dbReference type="Pfam" id="PF00108">
    <property type="entry name" value="Thiolase_N"/>
    <property type="match status" value="1"/>
</dbReference>
<evidence type="ECO:0000256" key="2">
    <source>
        <dbReference type="ARBA" id="ARBA00012705"/>
    </source>
</evidence>
<dbReference type="GO" id="GO:0003985">
    <property type="term" value="F:acetyl-CoA C-acetyltransferase activity"/>
    <property type="evidence" value="ECO:0007669"/>
    <property type="project" value="UniProtKB-EC"/>
</dbReference>
<evidence type="ECO:0000256" key="4">
    <source>
        <dbReference type="ARBA" id="ARBA00023315"/>
    </source>
</evidence>
<dbReference type="InterPro" id="IPR020616">
    <property type="entry name" value="Thiolase_N"/>
</dbReference>
<keyword evidence="4" id="KW-0012">Acyltransferase</keyword>
<dbReference type="PROSITE" id="PS00098">
    <property type="entry name" value="THIOLASE_1"/>
    <property type="match status" value="1"/>
</dbReference>
<evidence type="ECO:0000256" key="1">
    <source>
        <dbReference type="ARBA" id="ARBA00010982"/>
    </source>
</evidence>
<organism evidence="7 8">
    <name type="scientific">Alteribacillus persepolensis</name>
    <dbReference type="NCBI Taxonomy" id="568899"/>
    <lineage>
        <taxon>Bacteria</taxon>
        <taxon>Bacillati</taxon>
        <taxon>Bacillota</taxon>
        <taxon>Bacilli</taxon>
        <taxon>Bacillales</taxon>
        <taxon>Bacillaceae</taxon>
        <taxon>Alteribacillus</taxon>
    </lineage>
</organism>
<keyword evidence="8" id="KW-1185">Reference proteome</keyword>
<dbReference type="SUPFAM" id="SSF53901">
    <property type="entry name" value="Thiolase-like"/>
    <property type="match status" value="1"/>
</dbReference>
<dbReference type="Proteomes" id="UP000199163">
    <property type="component" value="Unassembled WGS sequence"/>
</dbReference>
<evidence type="ECO:0000313" key="7">
    <source>
        <dbReference type="EMBL" id="SDI32277.1"/>
    </source>
</evidence>
<dbReference type="Gene3D" id="3.40.47.10">
    <property type="match status" value="1"/>
</dbReference>
<dbReference type="PANTHER" id="PTHR18919:SF107">
    <property type="entry name" value="ACETYL-COA ACETYLTRANSFERASE, CYTOSOLIC"/>
    <property type="match status" value="1"/>
</dbReference>
<proteinExistence type="inferred from homology"/>
<comment type="similarity">
    <text evidence="1">Belongs to the thiolase-like superfamily. Thiolase family.</text>
</comment>